<reference evidence="4" key="1">
    <citation type="journal article" date="2020" name="Stud. Mycol.">
        <title>101 Dothideomycetes genomes: a test case for predicting lifestyles and emergence of pathogens.</title>
        <authorList>
            <person name="Haridas S."/>
            <person name="Albert R."/>
            <person name="Binder M."/>
            <person name="Bloem J."/>
            <person name="Labutti K."/>
            <person name="Salamov A."/>
            <person name="Andreopoulos B."/>
            <person name="Baker S."/>
            <person name="Barry K."/>
            <person name="Bills G."/>
            <person name="Bluhm B."/>
            <person name="Cannon C."/>
            <person name="Castanera R."/>
            <person name="Culley D."/>
            <person name="Daum C."/>
            <person name="Ezra D."/>
            <person name="Gonzalez J."/>
            <person name="Henrissat B."/>
            <person name="Kuo A."/>
            <person name="Liang C."/>
            <person name="Lipzen A."/>
            <person name="Lutzoni F."/>
            <person name="Magnuson J."/>
            <person name="Mondo S."/>
            <person name="Nolan M."/>
            <person name="Ohm R."/>
            <person name="Pangilinan J."/>
            <person name="Park H.-J."/>
            <person name="Ramirez L."/>
            <person name="Alfaro M."/>
            <person name="Sun H."/>
            <person name="Tritt A."/>
            <person name="Yoshinaga Y."/>
            <person name="Zwiers L.-H."/>
            <person name="Turgeon B."/>
            <person name="Goodwin S."/>
            <person name="Spatafora J."/>
            <person name="Crous P."/>
            <person name="Grigoriev I."/>
        </authorList>
    </citation>
    <scope>NUCLEOTIDE SEQUENCE</scope>
    <source>
        <strain evidence="4">CBS 480.64</strain>
    </source>
</reference>
<accession>A0A6A7C935</accession>
<evidence type="ECO:0000313" key="4">
    <source>
        <dbReference type="EMBL" id="KAF2864014.1"/>
    </source>
</evidence>
<dbReference type="Pfam" id="PF05794">
    <property type="entry name" value="Tcp11"/>
    <property type="match status" value="1"/>
</dbReference>
<evidence type="ECO:0000256" key="1">
    <source>
        <dbReference type="ARBA" id="ARBA00010954"/>
    </source>
</evidence>
<evidence type="ECO:0000256" key="3">
    <source>
        <dbReference type="SAM" id="MobiDB-lite"/>
    </source>
</evidence>
<dbReference type="Proteomes" id="UP000799421">
    <property type="component" value="Unassembled WGS sequence"/>
</dbReference>
<feature type="region of interest" description="Disordered" evidence="3">
    <location>
        <begin position="19"/>
        <end position="52"/>
    </location>
</feature>
<dbReference type="PANTHER" id="PTHR12832">
    <property type="entry name" value="TESTIS-SPECIFIC PROTEIN PBS13 T-COMPLEX 11"/>
    <property type="match status" value="1"/>
</dbReference>
<dbReference type="OrthoDB" id="276323at2759"/>
<feature type="compositionally biased region" description="Low complexity" evidence="3">
    <location>
        <begin position="24"/>
        <end position="43"/>
    </location>
</feature>
<name>A0A6A7C935_9PEZI</name>
<protein>
    <recommendedName>
        <fullName evidence="6">Tcp11-domain-containing protein</fullName>
    </recommendedName>
</protein>
<dbReference type="GO" id="GO:0010737">
    <property type="term" value="P:protein kinase A signaling"/>
    <property type="evidence" value="ECO:0007669"/>
    <property type="project" value="TreeGrafter"/>
</dbReference>
<keyword evidence="2" id="KW-0175">Coiled coil</keyword>
<dbReference type="InterPro" id="IPR008862">
    <property type="entry name" value="Tcp11"/>
</dbReference>
<dbReference type="PANTHER" id="PTHR12832:SF18">
    <property type="entry name" value="IQ CALMODULIN-BINDING MOTIF DOMAIN PROTEIN (AFU_ORTHOLOGUE AFUA_1G08920)"/>
    <property type="match status" value="1"/>
</dbReference>
<evidence type="ECO:0000313" key="5">
    <source>
        <dbReference type="Proteomes" id="UP000799421"/>
    </source>
</evidence>
<sequence length="917" mass="102442">MTGNAPPAHLNARLCCNHSRRKSSATSSRRNSLSSAHSHASSRSYRRRLSEACQSHHVAQHLRRASIIQSRKDRLADRAVHAEQVRLRAALAKAAPRVCPSSIEEKALAAQLAKEKYLAKVAATCAEEVARAKRIAEEVKERKLAEEARLRVEMEERQEEARKRRLGFQRSLQTRRARRVDSAAKGLAVVEEVGDEAVNSNLNEDIAARRIQRAWRLARQRAIVDAFMSHDVTVDATSRTSFEELTELLGNATIISATTAMLTHMGLQAADDEHAALNTRTFLSAYMVAAHPEQVLQNQQGAQEQDLLAKAGELLQSFETAISRLAPWNNYHPDPMEREALSQSYSAYTSAFAAWRLQDSSVLIEGMVASFVEMDAILQTIQGDTRGEAANDYRAAIRDNQVMLLARIKKLAGTERATELIKKGIRDSRRRRPKKPNVADVRPRVVEPSHPEEESEQSVDAAEALTQAAAEWPLGGQSTTDITRQIFSPMPSNRVLAHEMAIDKDYRLVDRSQELRADLYRSICAAMKQGFESGNGAMWTISAAENIREKLLRMLKAGNSMHNLISEALDLENINRQCQAGIFSYEAFFEFMANVLPKVCAPFRDAEIAAVSDMLRASPAEDESQLHAMIGKLFKLMRTVDMLSLDYTNFMLMNAAPTLIREAPGYEARSFAADLECGRITLERTKRWYRTAYDALSAEADGRDPEGIRLDRVKPEKAYARGLVDLAVAQGQLEDDTIPETLHLDAERLRHLRQRSVRITVIGAVLLTAKSLLKRDGRSQWKNEAARLWQLLDDQTQEASDIAHKAFSVLETAHNMPPQTKQQLSGTIGRFLGQANTGLTDPVLKVLFQRLRTHVYNRLSAFTSSERVRAASSATEALTSIGLGEMTAHVAAMVTTLERVKVVDWQAHAQWYEQIIS</sequence>
<dbReference type="EMBL" id="MU005958">
    <property type="protein sequence ID" value="KAF2864014.1"/>
    <property type="molecule type" value="Genomic_DNA"/>
</dbReference>
<proteinExistence type="inferred from homology"/>
<feature type="region of interest" description="Disordered" evidence="3">
    <location>
        <begin position="423"/>
        <end position="457"/>
    </location>
</feature>
<feature type="compositionally biased region" description="Basic and acidic residues" evidence="3">
    <location>
        <begin position="441"/>
        <end position="452"/>
    </location>
</feature>
<comment type="similarity">
    <text evidence="1">Belongs to the TCP11 family.</text>
</comment>
<evidence type="ECO:0000256" key="2">
    <source>
        <dbReference type="SAM" id="Coils"/>
    </source>
</evidence>
<organism evidence="4 5">
    <name type="scientific">Piedraia hortae CBS 480.64</name>
    <dbReference type="NCBI Taxonomy" id="1314780"/>
    <lineage>
        <taxon>Eukaryota</taxon>
        <taxon>Fungi</taxon>
        <taxon>Dikarya</taxon>
        <taxon>Ascomycota</taxon>
        <taxon>Pezizomycotina</taxon>
        <taxon>Dothideomycetes</taxon>
        <taxon>Dothideomycetidae</taxon>
        <taxon>Capnodiales</taxon>
        <taxon>Piedraiaceae</taxon>
        <taxon>Piedraia</taxon>
    </lineage>
</organism>
<feature type="coiled-coil region" evidence="2">
    <location>
        <begin position="122"/>
        <end position="164"/>
    </location>
</feature>
<evidence type="ECO:0008006" key="6">
    <source>
        <dbReference type="Google" id="ProtNLM"/>
    </source>
</evidence>
<gene>
    <name evidence="4" type="ORF">K470DRAFT_254339</name>
</gene>
<keyword evidence="5" id="KW-1185">Reference proteome</keyword>
<dbReference type="AlphaFoldDB" id="A0A6A7C935"/>